<dbReference type="PANTHER" id="PTHR34047:SF8">
    <property type="entry name" value="PROTEIN YKFC"/>
    <property type="match status" value="1"/>
</dbReference>
<dbReference type="InterPro" id="IPR030931">
    <property type="entry name" value="Group_II_RT_mat"/>
</dbReference>
<dbReference type="Proteomes" id="UP000070578">
    <property type="component" value="Unassembled WGS sequence"/>
</dbReference>
<reference evidence="4 5" key="1">
    <citation type="submission" date="2016-02" db="EMBL/GenBank/DDBJ databases">
        <authorList>
            <person name="Wen L."/>
            <person name="He K."/>
            <person name="Yang H."/>
        </authorList>
    </citation>
    <scope>NUCLEOTIDE SEQUENCE [LARGE SCALE GENOMIC DNA]</scope>
    <source>
        <strain evidence="4">ShG14-8</strain>
    </source>
</reference>
<dbReference type="InterPro" id="IPR051083">
    <property type="entry name" value="GrpII_Intron_Splice-Mob/Def"/>
</dbReference>
<feature type="region of interest" description="Disordered" evidence="2">
    <location>
        <begin position="1"/>
        <end position="72"/>
    </location>
</feature>
<evidence type="ECO:0000256" key="1">
    <source>
        <dbReference type="ARBA" id="ARBA00034120"/>
    </source>
</evidence>
<sequence>MSGGAEKGNRNPAIYAGEKSDASIVPKKPPNKGQPAEEVEGRGAAKGNAGEPPAGRTQSRETASMGLEGIRETAKRDRRVKFTALLHHITPSLLVESFYDLNKTAAVGVDGVTWQDYENILYERVHELHREIHTGAYRALASRRTYILKTDGKLRPLGIAAVEDKIVQQAVVKVLNAIYEEDFLGFSYGFRRGRGQHDALDAVWMGITTRKIGWILDADISAYFDTIDHGWMLKFLQHRIADKRILRLIKKWLTAGVIEDGRRTASERGTPQGAVISPLLANIYLHYVFDTWAQHWRKHHARGDVIMVRYADDSVLGFQYEGEAKRFLEAMKERFAKFGLALHPQKTRLIEFGRYAEQRRKNRGLGKPETFDFLGFTHCCSKTRQGHFKILRLTIKKRLRATLAAIREKLKRKRHDPIGQVGAWLTRVLRGYFNYHAVPDNLKRLAGLRLEVCRAWLKQLRRRGQKHKMTWALFGRLADQYLPHPRQVHPYPSVRFAS</sequence>
<comment type="similarity">
    <text evidence="1">Belongs to the bacterial reverse transcriptase family.</text>
</comment>
<dbReference type="NCBIfam" id="TIGR04416">
    <property type="entry name" value="group_II_RT_mat"/>
    <property type="match status" value="1"/>
</dbReference>
<dbReference type="InterPro" id="IPR000477">
    <property type="entry name" value="RT_dom"/>
</dbReference>
<dbReference type="AlphaFoldDB" id="A0A139BNG5"/>
<dbReference type="InterPro" id="IPR043502">
    <property type="entry name" value="DNA/RNA_pol_sf"/>
</dbReference>
<accession>A0A139BNG5</accession>
<evidence type="ECO:0000313" key="5">
    <source>
        <dbReference type="Proteomes" id="UP000070578"/>
    </source>
</evidence>
<evidence type="ECO:0000313" key="4">
    <source>
        <dbReference type="EMBL" id="KXS30546.1"/>
    </source>
</evidence>
<dbReference type="PROSITE" id="PS50878">
    <property type="entry name" value="RT_POL"/>
    <property type="match status" value="1"/>
</dbReference>
<dbReference type="PANTHER" id="PTHR34047">
    <property type="entry name" value="NUCLEAR INTRON MATURASE 1, MITOCHONDRIAL-RELATED"/>
    <property type="match status" value="1"/>
</dbReference>
<dbReference type="Pfam" id="PF00078">
    <property type="entry name" value="RVT_1"/>
    <property type="match status" value="1"/>
</dbReference>
<comment type="caution">
    <text evidence="4">The sequence shown here is derived from an EMBL/GenBank/DDBJ whole genome shotgun (WGS) entry which is preliminary data.</text>
</comment>
<feature type="domain" description="Reverse transcriptase" evidence="3">
    <location>
        <begin position="128"/>
        <end position="378"/>
    </location>
</feature>
<protein>
    <recommendedName>
        <fullName evidence="3">Reverse transcriptase domain-containing protein</fullName>
    </recommendedName>
</protein>
<reference evidence="4 5" key="2">
    <citation type="submission" date="2016-03" db="EMBL/GenBank/DDBJ databases">
        <title>New uncultured bacterium of the family Gallionellaceae from acid mine drainage: description and reconstruction of genome based on metagenomic analysis of microbial community.</title>
        <authorList>
            <person name="Kadnikov V."/>
            <person name="Ivasenko D."/>
            <person name="Beletsky A."/>
            <person name="Mardanov A."/>
            <person name="Danilova E."/>
            <person name="Pimenov N."/>
            <person name="Karnachuk O."/>
            <person name="Ravin N."/>
        </authorList>
    </citation>
    <scope>NUCLEOTIDE SEQUENCE [LARGE SCALE GENOMIC DNA]</scope>
    <source>
        <strain evidence="4">ShG14-8</strain>
    </source>
</reference>
<dbReference type="SUPFAM" id="SSF56672">
    <property type="entry name" value="DNA/RNA polymerases"/>
    <property type="match status" value="1"/>
</dbReference>
<dbReference type="CDD" id="cd01651">
    <property type="entry name" value="RT_G2_intron"/>
    <property type="match status" value="1"/>
</dbReference>
<dbReference type="EMBL" id="LSLI01000208">
    <property type="protein sequence ID" value="KXS30546.1"/>
    <property type="molecule type" value="Genomic_DNA"/>
</dbReference>
<organism evidence="4 5">
    <name type="scientific">Candidatus Gallionella acididurans</name>
    <dbReference type="NCBI Taxonomy" id="1796491"/>
    <lineage>
        <taxon>Bacteria</taxon>
        <taxon>Pseudomonadati</taxon>
        <taxon>Pseudomonadota</taxon>
        <taxon>Betaproteobacteria</taxon>
        <taxon>Nitrosomonadales</taxon>
        <taxon>Gallionellaceae</taxon>
        <taxon>Gallionella</taxon>
    </lineage>
</organism>
<gene>
    <name evidence="4" type="ORF">AWT59_3329</name>
</gene>
<evidence type="ECO:0000256" key="2">
    <source>
        <dbReference type="SAM" id="MobiDB-lite"/>
    </source>
</evidence>
<dbReference type="PATRIC" id="fig|1796491.3.peg.3658"/>
<proteinExistence type="inferred from homology"/>
<name>A0A139BNG5_9PROT</name>
<evidence type="ECO:0000259" key="3">
    <source>
        <dbReference type="PROSITE" id="PS50878"/>
    </source>
</evidence>